<evidence type="ECO:0000313" key="4">
    <source>
        <dbReference type="Proteomes" id="UP000199063"/>
    </source>
</evidence>
<organism evidence="3 4">
    <name type="scientific">Streptomyces wuyuanensis</name>
    <dbReference type="NCBI Taxonomy" id="1196353"/>
    <lineage>
        <taxon>Bacteria</taxon>
        <taxon>Bacillati</taxon>
        <taxon>Actinomycetota</taxon>
        <taxon>Actinomycetes</taxon>
        <taxon>Kitasatosporales</taxon>
        <taxon>Streptomycetaceae</taxon>
        <taxon>Streptomyces</taxon>
    </lineage>
</organism>
<dbReference type="STRING" id="1196353.SAMN05444921_119134"/>
<name>A0A1G9YU23_9ACTN</name>
<protein>
    <submittedName>
        <fullName evidence="3">N-acetylglucosaminyl deacetylase, LmbE family</fullName>
    </submittedName>
</protein>
<evidence type="ECO:0000256" key="1">
    <source>
        <dbReference type="ARBA" id="ARBA00022833"/>
    </source>
</evidence>
<dbReference type="Pfam" id="PF02585">
    <property type="entry name" value="PIG-L"/>
    <property type="match status" value="1"/>
</dbReference>
<dbReference type="OrthoDB" id="158614at2"/>
<keyword evidence="1" id="KW-0862">Zinc</keyword>
<dbReference type="AlphaFoldDB" id="A0A1G9YU23"/>
<feature type="compositionally biased region" description="Low complexity" evidence="2">
    <location>
        <begin position="267"/>
        <end position="283"/>
    </location>
</feature>
<dbReference type="GeneID" id="40832438"/>
<sequence>MTTIGSAAEVDRLGTVLGVWAHPDDEAYLSGGLMALARDRGARVVCVTATRGELGTEHPDVWPPDRLAAARTYELAHCLAILGVHEHHWLGHADGRCSAVPPAQAVARLCGIIECVRPDTVLTFGPDGITGHPDHRTVSAWTTAAFEQAAPPGARLLYATFAERRAARWAPLNERLGIFPPGLPVLTPERLLAVDVELDAGTADRKVRALAAQRTQTAELMAFVGLERFTAWVGDESFVDAAASGVAATAGAHAAWAAADAAGSTRARAAAETATTSRATAGAAHHDSEEPTTTAAST</sequence>
<dbReference type="RefSeq" id="WP_093658932.1">
    <property type="nucleotide sequence ID" value="NZ_FNHI01000019.1"/>
</dbReference>
<dbReference type="InterPro" id="IPR003737">
    <property type="entry name" value="GlcNAc_PI_deacetylase-related"/>
</dbReference>
<dbReference type="EMBL" id="FNHI01000019">
    <property type="protein sequence ID" value="SDN12427.1"/>
    <property type="molecule type" value="Genomic_DNA"/>
</dbReference>
<dbReference type="SUPFAM" id="SSF102588">
    <property type="entry name" value="LmbE-like"/>
    <property type="match status" value="1"/>
</dbReference>
<dbReference type="GO" id="GO:0016811">
    <property type="term" value="F:hydrolase activity, acting on carbon-nitrogen (but not peptide) bonds, in linear amides"/>
    <property type="evidence" value="ECO:0007669"/>
    <property type="project" value="TreeGrafter"/>
</dbReference>
<keyword evidence="4" id="KW-1185">Reference proteome</keyword>
<dbReference type="PANTHER" id="PTHR12993:SF11">
    <property type="entry name" value="N-ACETYLGLUCOSAMINYL-PHOSPHATIDYLINOSITOL DE-N-ACETYLASE"/>
    <property type="match status" value="1"/>
</dbReference>
<evidence type="ECO:0000256" key="2">
    <source>
        <dbReference type="SAM" id="MobiDB-lite"/>
    </source>
</evidence>
<accession>A0A1G9YU23</accession>
<gene>
    <name evidence="3" type="ORF">SAMN05444921_119134</name>
</gene>
<reference evidence="4" key="1">
    <citation type="submission" date="2016-10" db="EMBL/GenBank/DDBJ databases">
        <authorList>
            <person name="Varghese N."/>
            <person name="Submissions S."/>
        </authorList>
    </citation>
    <scope>NUCLEOTIDE SEQUENCE [LARGE SCALE GENOMIC DNA]</scope>
    <source>
        <strain evidence="4">CGMCC 4.7042</strain>
    </source>
</reference>
<dbReference type="InterPro" id="IPR024078">
    <property type="entry name" value="LmbE-like_dom_sf"/>
</dbReference>
<dbReference type="PANTHER" id="PTHR12993">
    <property type="entry name" value="N-ACETYLGLUCOSAMINYL-PHOSPHATIDYLINOSITOL DE-N-ACETYLASE-RELATED"/>
    <property type="match status" value="1"/>
</dbReference>
<evidence type="ECO:0000313" key="3">
    <source>
        <dbReference type="EMBL" id="SDN12427.1"/>
    </source>
</evidence>
<proteinExistence type="predicted"/>
<dbReference type="Gene3D" id="3.40.50.10320">
    <property type="entry name" value="LmbE-like"/>
    <property type="match status" value="1"/>
</dbReference>
<dbReference type="Proteomes" id="UP000199063">
    <property type="component" value="Unassembled WGS sequence"/>
</dbReference>
<dbReference type="GO" id="GO:0016137">
    <property type="term" value="P:glycoside metabolic process"/>
    <property type="evidence" value="ECO:0007669"/>
    <property type="project" value="UniProtKB-ARBA"/>
</dbReference>
<feature type="region of interest" description="Disordered" evidence="2">
    <location>
        <begin position="267"/>
        <end position="298"/>
    </location>
</feature>